<dbReference type="Pfam" id="PF00072">
    <property type="entry name" value="Response_reg"/>
    <property type="match status" value="1"/>
</dbReference>
<dbReference type="KEGG" id="mmt:Metme_4133"/>
<dbReference type="SMART" id="SM00065">
    <property type="entry name" value="GAF"/>
    <property type="match status" value="1"/>
</dbReference>
<reference key="2">
    <citation type="submission" date="2011-05" db="EMBL/GenBank/DDBJ databases">
        <title>Complete genome sequence of the aerobic marine methanotroph Methylomonas methanica MC09.</title>
        <authorList>
            <person name="Boden R."/>
            <person name="Cunliffe M."/>
            <person name="Scanlan J."/>
            <person name="Moussard H."/>
            <person name="Kits K.D."/>
            <person name="Klotz M."/>
            <person name="Jetten M."/>
            <person name="Vuilleumier S."/>
            <person name="Han J."/>
            <person name="Peters L."/>
            <person name="Mikhailova N."/>
            <person name="Teshima H."/>
            <person name="Tapia R."/>
            <person name="Kyrpides N."/>
            <person name="Ivanova N."/>
            <person name="Pagani I."/>
            <person name="Cheng J.-F."/>
            <person name="Goodwin L."/>
            <person name="Han C."/>
            <person name="Hauser L."/>
            <person name="Land M."/>
            <person name="Lapidus A."/>
            <person name="Lucas S."/>
            <person name="Pitluck S."/>
            <person name="Woyke T."/>
            <person name="Stein L.Y."/>
            <person name="Murrell C."/>
        </authorList>
    </citation>
    <scope>NUCLEOTIDE SEQUENCE</scope>
    <source>
        <strain>MC09</strain>
    </source>
</reference>
<dbReference type="Pfam" id="PF13487">
    <property type="entry name" value="HD_5"/>
    <property type="match status" value="1"/>
</dbReference>
<proteinExistence type="predicted"/>
<evidence type="ECO:0000256" key="3">
    <source>
        <dbReference type="PROSITE-ProRule" id="PRU00169"/>
    </source>
</evidence>
<dbReference type="InterPro" id="IPR011006">
    <property type="entry name" value="CheY-like_superfamily"/>
</dbReference>
<dbReference type="CDD" id="cd00077">
    <property type="entry name" value="HDc"/>
    <property type="match status" value="2"/>
</dbReference>
<dbReference type="AlphaFoldDB" id="G0A166"/>
<dbReference type="InterPro" id="IPR003607">
    <property type="entry name" value="HD/PDEase_dom"/>
</dbReference>
<evidence type="ECO:0000256" key="1">
    <source>
        <dbReference type="ARBA" id="ARBA00022679"/>
    </source>
</evidence>
<gene>
    <name evidence="6" type="ordered locus">Metme_4133</name>
</gene>
<reference evidence="7" key="3">
    <citation type="submission" date="2011-05" db="EMBL/GenBank/DDBJ databases">
        <title>Complete sequence of Methylomonas methanica MC09.</title>
        <authorList>
            <consortium name="US DOE Joint Genome Institute"/>
            <person name="Lucas S."/>
            <person name="Han J."/>
            <person name="Lapidus A."/>
            <person name="Cheng J.-F."/>
            <person name="Goodwin L."/>
            <person name="Pitluck S."/>
            <person name="Peters L."/>
            <person name="Mikhailova N."/>
            <person name="Teshima H."/>
            <person name="Han C."/>
            <person name="Tapia R."/>
            <person name="Land M."/>
            <person name="Hauser L."/>
            <person name="Kyrpides N."/>
            <person name="Ivanova N."/>
            <person name="Pagani I."/>
            <person name="Stein L."/>
            <person name="Woyke T."/>
        </authorList>
    </citation>
    <scope>NUCLEOTIDE SEQUENCE [LARGE SCALE GENOMIC DNA]</scope>
    <source>
        <strain evidence="7">MC09</strain>
    </source>
</reference>
<dbReference type="eggNOG" id="COG2206">
    <property type="taxonomic scope" value="Bacteria"/>
</dbReference>
<dbReference type="InterPro" id="IPR029016">
    <property type="entry name" value="GAF-like_dom_sf"/>
</dbReference>
<dbReference type="InterPro" id="IPR003018">
    <property type="entry name" value="GAF"/>
</dbReference>
<dbReference type="SUPFAM" id="SSF52172">
    <property type="entry name" value="CheY-like"/>
    <property type="match status" value="1"/>
</dbReference>
<organism evidence="6 7">
    <name type="scientific">Methylomonas methanica (strain DSM 25384 / MC09)</name>
    <dbReference type="NCBI Taxonomy" id="857087"/>
    <lineage>
        <taxon>Bacteria</taxon>
        <taxon>Pseudomonadati</taxon>
        <taxon>Pseudomonadota</taxon>
        <taxon>Gammaproteobacteria</taxon>
        <taxon>Methylococcales</taxon>
        <taxon>Methylococcaceae</taxon>
        <taxon>Methylomonas</taxon>
    </lineage>
</organism>
<evidence type="ECO:0000256" key="2">
    <source>
        <dbReference type="ARBA" id="ARBA00022777"/>
    </source>
</evidence>
<dbReference type="PANTHER" id="PTHR43155">
    <property type="entry name" value="CYCLIC DI-GMP PHOSPHODIESTERASE PA4108-RELATED"/>
    <property type="match status" value="1"/>
</dbReference>
<dbReference type="SUPFAM" id="SSF109604">
    <property type="entry name" value="HD-domain/PDEase-like"/>
    <property type="match status" value="2"/>
</dbReference>
<dbReference type="GO" id="GO:0016301">
    <property type="term" value="F:kinase activity"/>
    <property type="evidence" value="ECO:0007669"/>
    <property type="project" value="UniProtKB-KW"/>
</dbReference>
<dbReference type="Proteomes" id="UP000008888">
    <property type="component" value="Chromosome"/>
</dbReference>
<evidence type="ECO:0000259" key="5">
    <source>
        <dbReference type="PROSITE" id="PS51832"/>
    </source>
</evidence>
<keyword evidence="3" id="KW-0597">Phosphoprotein</keyword>
<evidence type="ECO:0000313" key="6">
    <source>
        <dbReference type="EMBL" id="AEG02486.1"/>
    </source>
</evidence>
<dbReference type="Gene3D" id="1.10.3210.10">
    <property type="entry name" value="Hypothetical protein af1432"/>
    <property type="match status" value="2"/>
</dbReference>
<dbReference type="eggNOG" id="COG3706">
    <property type="taxonomic scope" value="Bacteria"/>
</dbReference>
<accession>G0A166</accession>
<dbReference type="Pfam" id="PF01590">
    <property type="entry name" value="GAF"/>
    <property type="match status" value="1"/>
</dbReference>
<dbReference type="HOGENOM" id="CLU_000445_92_13_6"/>
<dbReference type="SMART" id="SM00448">
    <property type="entry name" value="REC"/>
    <property type="match status" value="1"/>
</dbReference>
<keyword evidence="1" id="KW-0808">Transferase</keyword>
<dbReference type="Gene3D" id="3.30.450.40">
    <property type="match status" value="1"/>
</dbReference>
<keyword evidence="2" id="KW-0418">Kinase</keyword>
<dbReference type="InterPro" id="IPR001789">
    <property type="entry name" value="Sig_transdc_resp-reg_receiver"/>
</dbReference>
<keyword evidence="6" id="KW-0378">Hydrolase</keyword>
<dbReference type="GO" id="GO:0008081">
    <property type="term" value="F:phosphoric diester hydrolase activity"/>
    <property type="evidence" value="ECO:0007669"/>
    <property type="project" value="UniProtKB-ARBA"/>
</dbReference>
<dbReference type="eggNOG" id="COG2203">
    <property type="taxonomic scope" value="Bacteria"/>
</dbReference>
<dbReference type="SUPFAM" id="SSF55781">
    <property type="entry name" value="GAF domain-like"/>
    <property type="match status" value="1"/>
</dbReference>
<dbReference type="PANTHER" id="PTHR43155:SF2">
    <property type="entry name" value="CYCLIC DI-GMP PHOSPHODIESTERASE PA4108"/>
    <property type="match status" value="1"/>
</dbReference>
<dbReference type="SMART" id="SM00471">
    <property type="entry name" value="HDc"/>
    <property type="match status" value="1"/>
</dbReference>
<dbReference type="PROSITE" id="PS50110">
    <property type="entry name" value="RESPONSE_REGULATORY"/>
    <property type="match status" value="1"/>
</dbReference>
<dbReference type="OrthoDB" id="9764808at2"/>
<keyword evidence="7" id="KW-1185">Reference proteome</keyword>
<sequence length="729" mass="82564">MNSVPLSDINISQAHHLALLFSDVAAGPGLQRSIEAFANQYDTYLLTDAEQIMPELLRGNFDVLFLDIDGEGLDVDKLLPLVRQQFSLPELPILLLSSPLSEVKRNAALDKGATDFITKPLTANDVVLKTRNALAFRHCFKNHRAARDLLEQQVRIRTAKLNMLIDSGLMMSREKSRDRLLAHILREGQKLLHCDGGTIFLVTQNKSLRFAIRTRDDVLPFEEIELYDPVSGKINDRYASTYAANHNKTVIINNVYDEQRFDCSGTQAFDIKTGYRTVSLLTVPMAPRNGQVIGILQFINALAPETGAVIPFPDDVVELVEALAAQSAVALDNLQLIEGQKATTESIIRVLASAIDTKSPHTGHHCVRVPELAMMLAEAACKQTQGPLAHFNFESEDQWLEFRVGAWLHDCGKVTTPEYVIEKATKLDMLFNRIHEIRMRFEVLLRDANIRRLETLLEGGNDLEADQKFDREKAELIRDFAFIADCNMGRESMHPSDCERIRTIGEKTWLRYFDDTLGLSQQDTMRLQADDKPALPVTEQLLSDKPKHIVPRPPNKVPDPALGIKMNIPENMFNYGEIYNLSIQKGTLTAEERYKINEHIIETINLLEKIPFPDFLQRVPEYATTHHETLDGRGYPRKLTEKDLSIPARIMAVADIFEAITASDRPYKKPYKLSESLKILSNMKNNRHIDPDVFELFLTSGVYKEFAVKYLLPEQIDDVDIYEFIGPSP</sequence>
<dbReference type="Gene3D" id="3.40.50.2300">
    <property type="match status" value="1"/>
</dbReference>
<dbReference type="InterPro" id="IPR037522">
    <property type="entry name" value="HD_GYP_dom"/>
</dbReference>
<feature type="domain" description="HD-GYP" evidence="5">
    <location>
        <begin position="510"/>
        <end position="713"/>
    </location>
</feature>
<dbReference type="EMBL" id="CP002738">
    <property type="protein sequence ID" value="AEG02486.1"/>
    <property type="molecule type" value="Genomic_DNA"/>
</dbReference>
<reference evidence="6 7" key="1">
    <citation type="journal article" date="2011" name="J. Bacteriol.">
        <title>Complete Genome Sequence of the Aerobic Marine Methanotroph Methylomonas methanica MC09.</title>
        <authorList>
            <person name="Boden R."/>
            <person name="Cunliffe M."/>
            <person name="Scanlan J."/>
            <person name="Moussard H."/>
            <person name="Kits K.D."/>
            <person name="Klotz M.G."/>
            <person name="Jetten M.S."/>
            <person name="Vuilleumier S."/>
            <person name="Han J."/>
            <person name="Peters L."/>
            <person name="Mikhailova N."/>
            <person name="Teshima H."/>
            <person name="Tapia R."/>
            <person name="Kyrpides N."/>
            <person name="Ivanova N."/>
            <person name="Pagani I."/>
            <person name="Cheng J.F."/>
            <person name="Goodwin L."/>
            <person name="Han C."/>
            <person name="Hauser L."/>
            <person name="Land M.L."/>
            <person name="Lapidus A."/>
            <person name="Lucas S."/>
            <person name="Pitluck S."/>
            <person name="Woyke T."/>
            <person name="Stein L."/>
            <person name="Murrell J.C."/>
        </authorList>
    </citation>
    <scope>NUCLEOTIDE SEQUENCE [LARGE SCALE GENOMIC DNA]</scope>
    <source>
        <strain evidence="6 7">MC09</strain>
    </source>
</reference>
<feature type="domain" description="Response regulatory" evidence="4">
    <location>
        <begin position="16"/>
        <end position="134"/>
    </location>
</feature>
<dbReference type="GO" id="GO:0000160">
    <property type="term" value="P:phosphorelay signal transduction system"/>
    <property type="evidence" value="ECO:0007669"/>
    <property type="project" value="InterPro"/>
</dbReference>
<name>G0A166_METMM</name>
<evidence type="ECO:0000313" key="7">
    <source>
        <dbReference type="Proteomes" id="UP000008888"/>
    </source>
</evidence>
<evidence type="ECO:0000259" key="4">
    <source>
        <dbReference type="PROSITE" id="PS50110"/>
    </source>
</evidence>
<feature type="modified residue" description="4-aspartylphosphate" evidence="3">
    <location>
        <position position="67"/>
    </location>
</feature>
<protein>
    <submittedName>
        <fullName evidence="6">Metal dependent phosphohydrolase with GAF sensor</fullName>
    </submittedName>
</protein>
<dbReference type="PROSITE" id="PS51832">
    <property type="entry name" value="HD_GYP"/>
    <property type="match status" value="1"/>
</dbReference>
<dbReference type="STRING" id="857087.Metme_4133"/>